<dbReference type="STRING" id="415015.SAMN05660462_00452"/>
<dbReference type="SUPFAM" id="SSF111331">
    <property type="entry name" value="NAD kinase/diacylglycerol kinase-like"/>
    <property type="match status" value="1"/>
</dbReference>
<reference evidence="14 15" key="1">
    <citation type="submission" date="2016-10" db="EMBL/GenBank/DDBJ databases">
        <authorList>
            <person name="de Groot N.N."/>
        </authorList>
    </citation>
    <scope>NUCLEOTIDE SEQUENCE [LARGE SCALE GENOMIC DNA]</scope>
    <source>
        <strain evidence="14 15">DSM 21650</strain>
    </source>
</reference>
<protein>
    <submittedName>
        <fullName evidence="14">Diacylglycerol kinase (ATP)</fullName>
    </submittedName>
</protein>
<dbReference type="PANTHER" id="PTHR12358">
    <property type="entry name" value="SPHINGOSINE KINASE"/>
    <property type="match status" value="1"/>
</dbReference>
<feature type="domain" description="DAGKc" evidence="13">
    <location>
        <begin position="7"/>
        <end position="139"/>
    </location>
</feature>
<dbReference type="EMBL" id="FNQE01000003">
    <property type="protein sequence ID" value="SDY61265.1"/>
    <property type="molecule type" value="Genomic_DNA"/>
</dbReference>
<keyword evidence="6" id="KW-0547">Nucleotide-binding</keyword>
<dbReference type="SMART" id="SM00046">
    <property type="entry name" value="DAGKc"/>
    <property type="match status" value="1"/>
</dbReference>
<evidence type="ECO:0000256" key="7">
    <source>
        <dbReference type="ARBA" id="ARBA00022777"/>
    </source>
</evidence>
<evidence type="ECO:0000256" key="5">
    <source>
        <dbReference type="ARBA" id="ARBA00022723"/>
    </source>
</evidence>
<dbReference type="GO" id="GO:0005886">
    <property type="term" value="C:plasma membrane"/>
    <property type="evidence" value="ECO:0007669"/>
    <property type="project" value="TreeGrafter"/>
</dbReference>
<evidence type="ECO:0000256" key="12">
    <source>
        <dbReference type="ARBA" id="ARBA00023264"/>
    </source>
</evidence>
<sequence>MHIGKVSLLKKVKVIYNPSSGRQVIQRRIDEICKILLDNGYIVGKFATKEKNDAMQEAIRCCKEDWDIIVACGGDGTVNEVATGIIIGGRKIPVAILAAGTVNDFANYMGLPKGSKEFCDMIMDENTIDVDLGKWEDKYFVNVAAGGFLTNVAHQVPTESKNALGRMAYYLEGLKEIPKQMFNGINVKISSEEYTSEEEIFLFLVSNSSSIGGFKMLAPKAQVEDGLLDCIIIRKSEIQDIVSIFINILTGEHVNHPNVEYFKTRKITIESNEKVQVDIDGEYGGTLPATFEVVPRSFKIFC</sequence>
<dbReference type="InterPro" id="IPR050187">
    <property type="entry name" value="Lipid_Phosphate_FormReg"/>
</dbReference>
<dbReference type="GO" id="GO:0008654">
    <property type="term" value="P:phospholipid biosynthetic process"/>
    <property type="evidence" value="ECO:0007669"/>
    <property type="project" value="UniProtKB-KW"/>
</dbReference>
<dbReference type="AlphaFoldDB" id="A0A1H3LBM8"/>
<keyword evidence="4" id="KW-0808">Transferase</keyword>
<gene>
    <name evidence="14" type="ORF">SAMN05660462_00452</name>
</gene>
<keyword evidence="15" id="KW-1185">Reference proteome</keyword>
<comment type="cofactor">
    <cofactor evidence="1">
        <name>Mg(2+)</name>
        <dbReference type="ChEBI" id="CHEBI:18420"/>
    </cofactor>
</comment>
<keyword evidence="9" id="KW-0460">Magnesium</keyword>
<keyword evidence="12" id="KW-1208">Phospholipid metabolism</keyword>
<evidence type="ECO:0000313" key="15">
    <source>
        <dbReference type="Proteomes" id="UP000198625"/>
    </source>
</evidence>
<keyword evidence="3" id="KW-0444">Lipid biosynthesis</keyword>
<keyword evidence="10" id="KW-0443">Lipid metabolism</keyword>
<name>A0A1H3LBM8_9FIRM</name>
<dbReference type="PROSITE" id="PS50146">
    <property type="entry name" value="DAGK"/>
    <property type="match status" value="1"/>
</dbReference>
<proteinExistence type="inferred from homology"/>
<evidence type="ECO:0000313" key="14">
    <source>
        <dbReference type="EMBL" id="SDY61265.1"/>
    </source>
</evidence>
<dbReference type="NCBIfam" id="TIGR00147">
    <property type="entry name" value="YegS/Rv2252/BmrU family lipid kinase"/>
    <property type="match status" value="1"/>
</dbReference>
<evidence type="ECO:0000256" key="8">
    <source>
        <dbReference type="ARBA" id="ARBA00022840"/>
    </source>
</evidence>
<evidence type="ECO:0000256" key="10">
    <source>
        <dbReference type="ARBA" id="ARBA00023098"/>
    </source>
</evidence>
<evidence type="ECO:0000256" key="2">
    <source>
        <dbReference type="ARBA" id="ARBA00005983"/>
    </source>
</evidence>
<organism evidence="14 15">
    <name type="scientific">Proteiniborus ethanoligenes</name>
    <dbReference type="NCBI Taxonomy" id="415015"/>
    <lineage>
        <taxon>Bacteria</taxon>
        <taxon>Bacillati</taxon>
        <taxon>Bacillota</taxon>
        <taxon>Clostridia</taxon>
        <taxon>Eubacteriales</taxon>
        <taxon>Proteiniborus</taxon>
    </lineage>
</organism>
<dbReference type="PANTHER" id="PTHR12358:SF106">
    <property type="entry name" value="LIPID KINASE YEGS"/>
    <property type="match status" value="1"/>
</dbReference>
<dbReference type="Proteomes" id="UP000198625">
    <property type="component" value="Unassembled WGS sequence"/>
</dbReference>
<accession>A0A1H3LBM8</accession>
<keyword evidence="7 14" id="KW-0418">Kinase</keyword>
<dbReference type="InterPro" id="IPR017438">
    <property type="entry name" value="ATP-NAD_kinase_N"/>
</dbReference>
<evidence type="ECO:0000256" key="9">
    <source>
        <dbReference type="ARBA" id="ARBA00022842"/>
    </source>
</evidence>
<evidence type="ECO:0000256" key="3">
    <source>
        <dbReference type="ARBA" id="ARBA00022516"/>
    </source>
</evidence>
<dbReference type="InterPro" id="IPR045540">
    <property type="entry name" value="YegS/DAGK_C"/>
</dbReference>
<keyword evidence="8" id="KW-0067">ATP-binding</keyword>
<evidence type="ECO:0000256" key="11">
    <source>
        <dbReference type="ARBA" id="ARBA00023209"/>
    </source>
</evidence>
<evidence type="ECO:0000256" key="4">
    <source>
        <dbReference type="ARBA" id="ARBA00022679"/>
    </source>
</evidence>
<dbReference type="InterPro" id="IPR001206">
    <property type="entry name" value="Diacylglycerol_kinase_cat_dom"/>
</dbReference>
<dbReference type="Gene3D" id="3.40.50.10330">
    <property type="entry name" value="Probable inorganic polyphosphate/atp-NAD kinase, domain 1"/>
    <property type="match status" value="1"/>
</dbReference>
<dbReference type="GO" id="GO:0005524">
    <property type="term" value="F:ATP binding"/>
    <property type="evidence" value="ECO:0007669"/>
    <property type="project" value="UniProtKB-KW"/>
</dbReference>
<evidence type="ECO:0000256" key="6">
    <source>
        <dbReference type="ARBA" id="ARBA00022741"/>
    </source>
</evidence>
<keyword evidence="5" id="KW-0479">Metal-binding</keyword>
<dbReference type="InterPro" id="IPR016064">
    <property type="entry name" value="NAD/diacylglycerol_kinase_sf"/>
</dbReference>
<dbReference type="Pfam" id="PF19279">
    <property type="entry name" value="YegS_C"/>
    <property type="match status" value="1"/>
</dbReference>
<evidence type="ECO:0000256" key="1">
    <source>
        <dbReference type="ARBA" id="ARBA00001946"/>
    </source>
</evidence>
<dbReference type="Gene3D" id="2.60.200.40">
    <property type="match status" value="1"/>
</dbReference>
<evidence type="ECO:0000259" key="13">
    <source>
        <dbReference type="PROSITE" id="PS50146"/>
    </source>
</evidence>
<dbReference type="GO" id="GO:0004143">
    <property type="term" value="F:ATP-dependent diacylglycerol kinase activity"/>
    <property type="evidence" value="ECO:0007669"/>
    <property type="project" value="TreeGrafter"/>
</dbReference>
<dbReference type="GO" id="GO:0046872">
    <property type="term" value="F:metal ion binding"/>
    <property type="evidence" value="ECO:0007669"/>
    <property type="project" value="UniProtKB-KW"/>
</dbReference>
<keyword evidence="11" id="KW-0594">Phospholipid biosynthesis</keyword>
<dbReference type="Pfam" id="PF00781">
    <property type="entry name" value="DAGK_cat"/>
    <property type="match status" value="1"/>
</dbReference>
<dbReference type="InterPro" id="IPR005218">
    <property type="entry name" value="Diacylglycerol/lipid_kinase"/>
</dbReference>
<comment type="similarity">
    <text evidence="2">Belongs to the diacylglycerol/lipid kinase family.</text>
</comment>